<dbReference type="EMBL" id="CM008048">
    <property type="protein sequence ID" value="PVH61883.1"/>
    <property type="molecule type" value="Genomic_DNA"/>
</dbReference>
<accession>A0A2T8KI71</accession>
<sequence length="126" mass="12490">MWCSPALALAPSDLLSFASIAGAGAGASSSSTAAAAAGASDPCADVASSAAAASECSIAAARSATSSANASQDGDTLHACLAIADRPVSDCPLPPCSITARSDLVAMVYICIQIAMLATFYYRYYI</sequence>
<dbReference type="AlphaFoldDB" id="A0A2T8KI71"/>
<gene>
    <name evidence="2" type="ORF">PAHAL_3G147600</name>
</gene>
<keyword evidence="1" id="KW-0472">Membrane</keyword>
<protein>
    <submittedName>
        <fullName evidence="2">Uncharacterized protein</fullName>
    </submittedName>
</protein>
<reference evidence="2" key="1">
    <citation type="submission" date="2018-04" db="EMBL/GenBank/DDBJ databases">
        <title>WGS assembly of Panicum hallii.</title>
        <authorList>
            <person name="Lovell J."/>
            <person name="Jenkins J."/>
            <person name="Lowry D."/>
            <person name="Mamidi S."/>
            <person name="Sreedasyam A."/>
            <person name="Weng X."/>
            <person name="Barry K."/>
            <person name="Bonette J."/>
            <person name="Campitelli B."/>
            <person name="Daum C."/>
            <person name="Gordon S."/>
            <person name="Gould B."/>
            <person name="Lipzen A."/>
            <person name="Macqueen A."/>
            <person name="Palacio-Mejia J."/>
            <person name="Plott C."/>
            <person name="Shakirov E."/>
            <person name="Shu S."/>
            <person name="Yoshinaga Y."/>
            <person name="Zane M."/>
            <person name="Rokhsar D."/>
            <person name="Grimwood J."/>
            <person name="Schmutz J."/>
            <person name="Juenger T."/>
        </authorList>
    </citation>
    <scope>NUCLEOTIDE SEQUENCE [LARGE SCALE GENOMIC DNA]</scope>
    <source>
        <strain evidence="2">FIL2</strain>
    </source>
</reference>
<dbReference type="Gramene" id="PVH61883">
    <property type="protein sequence ID" value="PVH61883"/>
    <property type="gene ID" value="PAHAL_3G147600"/>
</dbReference>
<keyword evidence="1" id="KW-0812">Transmembrane</keyword>
<proteinExistence type="predicted"/>
<feature type="transmembrane region" description="Helical" evidence="1">
    <location>
        <begin position="104"/>
        <end position="122"/>
    </location>
</feature>
<name>A0A2T8KI71_9POAL</name>
<organism evidence="2">
    <name type="scientific">Panicum hallii</name>
    <dbReference type="NCBI Taxonomy" id="206008"/>
    <lineage>
        <taxon>Eukaryota</taxon>
        <taxon>Viridiplantae</taxon>
        <taxon>Streptophyta</taxon>
        <taxon>Embryophyta</taxon>
        <taxon>Tracheophyta</taxon>
        <taxon>Spermatophyta</taxon>
        <taxon>Magnoliopsida</taxon>
        <taxon>Liliopsida</taxon>
        <taxon>Poales</taxon>
        <taxon>Poaceae</taxon>
        <taxon>PACMAD clade</taxon>
        <taxon>Panicoideae</taxon>
        <taxon>Panicodae</taxon>
        <taxon>Paniceae</taxon>
        <taxon>Panicinae</taxon>
        <taxon>Panicum</taxon>
        <taxon>Panicum sect. Panicum</taxon>
    </lineage>
</organism>
<dbReference type="Proteomes" id="UP000243499">
    <property type="component" value="Chromosome 3"/>
</dbReference>
<evidence type="ECO:0000256" key="1">
    <source>
        <dbReference type="SAM" id="Phobius"/>
    </source>
</evidence>
<evidence type="ECO:0000313" key="2">
    <source>
        <dbReference type="EMBL" id="PVH61883.1"/>
    </source>
</evidence>
<keyword evidence="1" id="KW-1133">Transmembrane helix</keyword>